<proteinExistence type="predicted"/>
<evidence type="ECO:0000313" key="4">
    <source>
        <dbReference type="EMBL" id="AKM11666.1"/>
    </source>
</evidence>
<dbReference type="EMBL" id="CP011770">
    <property type="protein sequence ID" value="AKM11666.1"/>
    <property type="molecule type" value="Genomic_DNA"/>
</dbReference>
<dbReference type="PATRIC" id="fig|1348774.3.peg.1750"/>
<dbReference type="RefSeq" id="WP_047823649.1">
    <property type="nucleotide sequence ID" value="NZ_CP011770.1"/>
</dbReference>
<gene>
    <name evidence="4" type="ORF">AB433_08345</name>
</gene>
<dbReference type="CDD" id="cd00609">
    <property type="entry name" value="AAT_like"/>
    <property type="match status" value="1"/>
</dbReference>
<evidence type="ECO:0000259" key="3">
    <source>
        <dbReference type="Pfam" id="PF00155"/>
    </source>
</evidence>
<keyword evidence="5" id="KW-1185">Reference proteome</keyword>
<keyword evidence="2" id="KW-0663">Pyridoxal phosphate</keyword>
<keyword evidence="4" id="KW-0032">Aminotransferase</keyword>
<evidence type="ECO:0000256" key="1">
    <source>
        <dbReference type="ARBA" id="ARBA00001933"/>
    </source>
</evidence>
<dbReference type="Proteomes" id="UP000035287">
    <property type="component" value="Chromosome"/>
</dbReference>
<dbReference type="Gene3D" id="3.90.1150.10">
    <property type="entry name" value="Aspartate Aminotransferase, domain 1"/>
    <property type="match status" value="1"/>
</dbReference>
<dbReference type="Gene3D" id="3.40.640.10">
    <property type="entry name" value="Type I PLP-dependent aspartate aminotransferase-like (Major domain)"/>
    <property type="match status" value="1"/>
</dbReference>
<dbReference type="OrthoDB" id="9799304at2"/>
<dbReference type="InterPro" id="IPR015424">
    <property type="entry name" value="PyrdxlP-dep_Trfase"/>
</dbReference>
<accession>A0A0G3XM16</accession>
<dbReference type="STRING" id="1348774.AB433_08345"/>
<comment type="cofactor">
    <cofactor evidence="1">
        <name>pyridoxal 5'-phosphate</name>
        <dbReference type="ChEBI" id="CHEBI:597326"/>
    </cofactor>
</comment>
<evidence type="ECO:0000256" key="2">
    <source>
        <dbReference type="ARBA" id="ARBA00022898"/>
    </source>
</evidence>
<dbReference type="PANTHER" id="PTHR42885">
    <property type="entry name" value="HISTIDINOL-PHOSPHATE AMINOTRANSFERASE-RELATED"/>
    <property type="match status" value="1"/>
</dbReference>
<dbReference type="SUPFAM" id="SSF53383">
    <property type="entry name" value="PLP-dependent transferases"/>
    <property type="match status" value="1"/>
</dbReference>
<dbReference type="Pfam" id="PF00155">
    <property type="entry name" value="Aminotran_1_2"/>
    <property type="match status" value="1"/>
</dbReference>
<dbReference type="KEGG" id="cna:AB433_08345"/>
<name>A0A0G3XM16_9SPHN</name>
<feature type="domain" description="Aminotransferase class I/classII large" evidence="3">
    <location>
        <begin position="124"/>
        <end position="312"/>
    </location>
</feature>
<reference evidence="4 5" key="1">
    <citation type="submission" date="2015-06" db="EMBL/GenBank/DDBJ databases">
        <authorList>
            <person name="Zeng Y."/>
            <person name="Huang Y."/>
        </authorList>
    </citation>
    <scope>NUCLEOTIDE SEQUENCE [LARGE SCALE GENOMIC DNA]</scope>
    <source>
        <strain evidence="4 5">PQ-2</strain>
    </source>
</reference>
<dbReference type="AlphaFoldDB" id="A0A0G3XM16"/>
<dbReference type="PANTHER" id="PTHR42885:SF1">
    <property type="entry name" value="THREONINE-PHOSPHATE DECARBOXYLASE"/>
    <property type="match status" value="1"/>
</dbReference>
<sequence length="327" mass="35776">MNDGFRWHGGRLDDARAQFGDGDLPWLDLSTGINPVAWPMPEPLRFDWQALPAPSSLARLEEVAARYFGVDPALCCAVPGSEIGLRLLGNLIDLPGRYLPPCYRTHAEVFAVSKPGQIGHCESKADALLTANPNNPDGRVVEHETLRKWLGDQEAMAGWLIVDEAFADPAPDTSVAGLVSNERNLVVMRSFGKFFGLAGVRLGFAIAPPPITAVLRHLLGEWPISAPAIEIGTKAYADRGWIAATRANLPLRARALDEVLLAHGLVPTGGSPLFRLVETERAGELFERFARHQILTRPFCDNDHWLRFGIPADRTALDRVHTVLAHG</sequence>
<protein>
    <submittedName>
        <fullName evidence="4">Aminotransferase</fullName>
    </submittedName>
</protein>
<dbReference type="InterPro" id="IPR015421">
    <property type="entry name" value="PyrdxlP-dep_Trfase_major"/>
</dbReference>
<dbReference type="GO" id="GO:0030170">
    <property type="term" value="F:pyridoxal phosphate binding"/>
    <property type="evidence" value="ECO:0007669"/>
    <property type="project" value="InterPro"/>
</dbReference>
<dbReference type="InterPro" id="IPR015422">
    <property type="entry name" value="PyrdxlP-dep_Trfase_small"/>
</dbReference>
<dbReference type="InterPro" id="IPR004839">
    <property type="entry name" value="Aminotransferase_I/II_large"/>
</dbReference>
<keyword evidence="4" id="KW-0808">Transferase</keyword>
<dbReference type="GO" id="GO:0008483">
    <property type="term" value="F:transaminase activity"/>
    <property type="evidence" value="ECO:0007669"/>
    <property type="project" value="UniProtKB-KW"/>
</dbReference>
<organism evidence="4 5">
    <name type="scientific">Croceicoccus naphthovorans</name>
    <dbReference type="NCBI Taxonomy" id="1348774"/>
    <lineage>
        <taxon>Bacteria</taxon>
        <taxon>Pseudomonadati</taxon>
        <taxon>Pseudomonadota</taxon>
        <taxon>Alphaproteobacteria</taxon>
        <taxon>Sphingomonadales</taxon>
        <taxon>Erythrobacteraceae</taxon>
        <taxon>Croceicoccus</taxon>
    </lineage>
</organism>
<evidence type="ECO:0000313" key="5">
    <source>
        <dbReference type="Proteomes" id="UP000035287"/>
    </source>
</evidence>